<feature type="domain" description="HTH merR-type" evidence="3">
    <location>
        <begin position="17"/>
        <end position="83"/>
    </location>
</feature>
<dbReference type="PANTHER" id="PTHR44809">
    <property type="match status" value="1"/>
</dbReference>
<proteinExistence type="predicted"/>
<dbReference type="Proteomes" id="UP000319771">
    <property type="component" value="Unassembled WGS sequence"/>
</dbReference>
<dbReference type="Pfam" id="PF13411">
    <property type="entry name" value="MerR_1"/>
    <property type="match status" value="1"/>
</dbReference>
<dbReference type="SUPFAM" id="SSF48452">
    <property type="entry name" value="TPR-like"/>
    <property type="match status" value="1"/>
</dbReference>
<accession>A0A538UCR6</accession>
<dbReference type="InterPro" id="IPR000551">
    <property type="entry name" value="MerR-type_HTH_dom"/>
</dbReference>
<comment type="caution">
    <text evidence="4">The sequence shown here is derived from an EMBL/GenBank/DDBJ whole genome shotgun (WGS) entry which is preliminary data.</text>
</comment>
<dbReference type="InterPro" id="IPR009061">
    <property type="entry name" value="DNA-bd_dom_put_sf"/>
</dbReference>
<dbReference type="InterPro" id="IPR052943">
    <property type="entry name" value="TMTC_O-mannosyl-trnsfr"/>
</dbReference>
<name>A0A538UCR6_UNCEI</name>
<feature type="repeat" description="TPR" evidence="1">
    <location>
        <begin position="242"/>
        <end position="275"/>
    </location>
</feature>
<dbReference type="GO" id="GO:0006355">
    <property type="term" value="P:regulation of DNA-templated transcription"/>
    <property type="evidence" value="ECO:0007669"/>
    <property type="project" value="InterPro"/>
</dbReference>
<dbReference type="Gene3D" id="1.25.40.10">
    <property type="entry name" value="Tetratricopeptide repeat domain"/>
    <property type="match status" value="1"/>
</dbReference>
<organism evidence="4 5">
    <name type="scientific">Eiseniibacteriota bacterium</name>
    <dbReference type="NCBI Taxonomy" id="2212470"/>
    <lineage>
        <taxon>Bacteria</taxon>
        <taxon>Candidatus Eiseniibacteriota</taxon>
    </lineage>
</organism>
<feature type="repeat" description="TPR" evidence="1">
    <location>
        <begin position="208"/>
        <end position="241"/>
    </location>
</feature>
<dbReference type="Gene3D" id="1.10.1660.10">
    <property type="match status" value="1"/>
</dbReference>
<dbReference type="InterPro" id="IPR011990">
    <property type="entry name" value="TPR-like_helical_dom_sf"/>
</dbReference>
<dbReference type="InterPro" id="IPR019734">
    <property type="entry name" value="TPR_rpt"/>
</dbReference>
<dbReference type="SUPFAM" id="SSF46955">
    <property type="entry name" value="Putative DNA-binding domain"/>
    <property type="match status" value="1"/>
</dbReference>
<reference evidence="4 5" key="1">
    <citation type="journal article" date="2019" name="Nat. Microbiol.">
        <title>Mediterranean grassland soil C-N compound turnover is dependent on rainfall and depth, and is mediated by genomically divergent microorganisms.</title>
        <authorList>
            <person name="Diamond S."/>
            <person name="Andeer P.F."/>
            <person name="Li Z."/>
            <person name="Crits-Christoph A."/>
            <person name="Burstein D."/>
            <person name="Anantharaman K."/>
            <person name="Lane K.R."/>
            <person name="Thomas B.C."/>
            <person name="Pan C."/>
            <person name="Northen T.R."/>
            <person name="Banfield J.F."/>
        </authorList>
    </citation>
    <scope>NUCLEOTIDE SEQUENCE [LARGE SCALE GENOMIC DNA]</scope>
    <source>
        <strain evidence="4">WS_11</strain>
    </source>
</reference>
<evidence type="ECO:0000256" key="1">
    <source>
        <dbReference type="PROSITE-ProRule" id="PRU00339"/>
    </source>
</evidence>
<keyword evidence="1" id="KW-0802">TPR repeat</keyword>
<dbReference type="AlphaFoldDB" id="A0A538UCR6"/>
<evidence type="ECO:0000259" key="3">
    <source>
        <dbReference type="Pfam" id="PF13411"/>
    </source>
</evidence>
<gene>
    <name evidence="4" type="ORF">E6K81_03525</name>
</gene>
<dbReference type="PANTHER" id="PTHR44809:SF1">
    <property type="entry name" value="PROTEIN O-MANNOSYL-TRANSFERASE TMTC1"/>
    <property type="match status" value="1"/>
</dbReference>
<dbReference type="GO" id="GO:0003677">
    <property type="term" value="F:DNA binding"/>
    <property type="evidence" value="ECO:0007669"/>
    <property type="project" value="InterPro"/>
</dbReference>
<feature type="region of interest" description="Disordered" evidence="2">
    <location>
        <begin position="141"/>
        <end position="169"/>
    </location>
</feature>
<dbReference type="Pfam" id="PF14559">
    <property type="entry name" value="TPR_19"/>
    <property type="match status" value="1"/>
</dbReference>
<feature type="compositionally biased region" description="Low complexity" evidence="2">
    <location>
        <begin position="154"/>
        <end position="167"/>
    </location>
</feature>
<sequence>MTAAGETALDPGTEQRFSLREAARILEVPEARLRSLARAGLLAPQRGPLGPLSFGFRDLVLLRSAKGLLEAGVSMRRIRRIWSSLRGQLAAGAPLTSITIRADGERIVASDGESAWQPDSGQFLLDFEAAEIVDRARTIGVPPAGSAQRSSPVARAAEAPGAGTPAADDPEAMSAEQWYELALDLEGRAPAEAIAAYQRVIERAPTMADARVNLGRLYHLAGERGRAEAQYRDAVRLEPDDPTPHFNLGVLLEEQGRRDEAVLAYGQAVARDPDFADAHCNLGLLLESMGRRQEAMRHLMTARELYRSED</sequence>
<protein>
    <submittedName>
        <fullName evidence="4">Tetratricopeptide repeat protein</fullName>
    </submittedName>
</protein>
<dbReference type="PROSITE" id="PS50005">
    <property type="entry name" value="TPR"/>
    <property type="match status" value="2"/>
</dbReference>
<dbReference type="SMART" id="SM00028">
    <property type="entry name" value="TPR"/>
    <property type="match status" value="4"/>
</dbReference>
<dbReference type="EMBL" id="VBPB01000052">
    <property type="protein sequence ID" value="TMQ73674.1"/>
    <property type="molecule type" value="Genomic_DNA"/>
</dbReference>
<evidence type="ECO:0000313" key="5">
    <source>
        <dbReference type="Proteomes" id="UP000319771"/>
    </source>
</evidence>
<dbReference type="Pfam" id="PF13414">
    <property type="entry name" value="TPR_11"/>
    <property type="match status" value="1"/>
</dbReference>
<evidence type="ECO:0000313" key="4">
    <source>
        <dbReference type="EMBL" id="TMQ73674.1"/>
    </source>
</evidence>
<evidence type="ECO:0000256" key="2">
    <source>
        <dbReference type="SAM" id="MobiDB-lite"/>
    </source>
</evidence>